<dbReference type="STRING" id="35722.A0A0B7NNJ8"/>
<dbReference type="GO" id="GO:0043248">
    <property type="term" value="P:proteasome assembly"/>
    <property type="evidence" value="ECO:0007669"/>
    <property type="project" value="InterPro"/>
</dbReference>
<proteinExistence type="predicted"/>
<dbReference type="AlphaFoldDB" id="A0A0B7NNJ8"/>
<reference evidence="1 2" key="1">
    <citation type="submission" date="2014-09" db="EMBL/GenBank/DDBJ databases">
        <authorList>
            <person name="Ellenberger Sabrina"/>
        </authorList>
    </citation>
    <scope>NUCLEOTIDE SEQUENCE [LARGE SCALE GENOMIC DNA]</scope>
    <source>
        <strain evidence="1 2">CBS 412.66</strain>
    </source>
</reference>
<evidence type="ECO:0000313" key="1">
    <source>
        <dbReference type="EMBL" id="CEP16484.1"/>
    </source>
</evidence>
<dbReference type="Proteomes" id="UP000054107">
    <property type="component" value="Unassembled WGS sequence"/>
</dbReference>
<keyword evidence="2" id="KW-1185">Reference proteome</keyword>
<gene>
    <name evidence="1" type="primary">PARPA_10750.1 scaffold 41684</name>
</gene>
<name>A0A0B7NNJ8_9FUNG</name>
<dbReference type="PANTHER" id="PTHR33559">
    <property type="entry name" value="PROTEASOME ASSEMBLY CHAPERONE 4"/>
    <property type="match status" value="1"/>
</dbReference>
<dbReference type="EMBL" id="LN733169">
    <property type="protein sequence ID" value="CEP16484.1"/>
    <property type="molecule type" value="Genomic_DNA"/>
</dbReference>
<sequence length="121" mass="13678">MADLKTTETEFLIHQATHLFLTEPIHFQVIQMNKSSFIWVGKADGKLGDMSVAVPPFGSHNHVSATTIINKGVSEHGRDLARRLASKYKQQFFISFDLSSPDDMLLVFVEKKLTELLKNVF</sequence>
<accession>A0A0B7NNJ8</accession>
<organism evidence="1 2">
    <name type="scientific">Parasitella parasitica</name>
    <dbReference type="NCBI Taxonomy" id="35722"/>
    <lineage>
        <taxon>Eukaryota</taxon>
        <taxon>Fungi</taxon>
        <taxon>Fungi incertae sedis</taxon>
        <taxon>Mucoromycota</taxon>
        <taxon>Mucoromycotina</taxon>
        <taxon>Mucoromycetes</taxon>
        <taxon>Mucorales</taxon>
        <taxon>Mucorineae</taxon>
        <taxon>Mucoraceae</taxon>
        <taxon>Parasitella</taxon>
    </lineage>
</organism>
<dbReference type="OrthoDB" id="368507at2759"/>
<evidence type="ECO:0008006" key="3">
    <source>
        <dbReference type="Google" id="ProtNLM"/>
    </source>
</evidence>
<dbReference type="PANTHER" id="PTHR33559:SF1">
    <property type="entry name" value="PROTEASOME ASSEMBLY CHAPERONE 4"/>
    <property type="match status" value="1"/>
</dbReference>
<evidence type="ECO:0000313" key="2">
    <source>
        <dbReference type="Proteomes" id="UP000054107"/>
    </source>
</evidence>
<protein>
    <recommendedName>
        <fullName evidence="3">Proteasome assembly chaperone 4</fullName>
    </recommendedName>
</protein>
<dbReference type="Pfam" id="PF16093">
    <property type="entry name" value="PAC4"/>
    <property type="match status" value="1"/>
</dbReference>
<dbReference type="InterPro" id="IPR032157">
    <property type="entry name" value="PAC4"/>
</dbReference>